<organism evidence="1">
    <name type="scientific">Anguilla anguilla</name>
    <name type="common">European freshwater eel</name>
    <name type="synonym">Muraena anguilla</name>
    <dbReference type="NCBI Taxonomy" id="7936"/>
    <lineage>
        <taxon>Eukaryota</taxon>
        <taxon>Metazoa</taxon>
        <taxon>Chordata</taxon>
        <taxon>Craniata</taxon>
        <taxon>Vertebrata</taxon>
        <taxon>Euteleostomi</taxon>
        <taxon>Actinopterygii</taxon>
        <taxon>Neopterygii</taxon>
        <taxon>Teleostei</taxon>
        <taxon>Anguilliformes</taxon>
        <taxon>Anguillidae</taxon>
        <taxon>Anguilla</taxon>
    </lineage>
</organism>
<proteinExistence type="predicted"/>
<dbReference type="AlphaFoldDB" id="A0A0E9VC48"/>
<dbReference type="EMBL" id="GBXM01026085">
    <property type="protein sequence ID" value="JAH82492.1"/>
    <property type="molecule type" value="Transcribed_RNA"/>
</dbReference>
<name>A0A0E9VC48_ANGAN</name>
<reference evidence="1" key="2">
    <citation type="journal article" date="2015" name="Fish Shellfish Immunol.">
        <title>Early steps in the European eel (Anguilla anguilla)-Vibrio vulnificus interaction in the gills: Role of the RtxA13 toxin.</title>
        <authorList>
            <person name="Callol A."/>
            <person name="Pajuelo D."/>
            <person name="Ebbesson L."/>
            <person name="Teles M."/>
            <person name="MacKenzie S."/>
            <person name="Amaro C."/>
        </authorList>
    </citation>
    <scope>NUCLEOTIDE SEQUENCE</scope>
</reference>
<dbReference type="EMBL" id="GBXM01032888">
    <property type="protein sequence ID" value="JAH75689.1"/>
    <property type="molecule type" value="Transcribed_RNA"/>
</dbReference>
<accession>A0A0E9VC48</accession>
<evidence type="ECO:0000313" key="1">
    <source>
        <dbReference type="EMBL" id="JAH75689.1"/>
    </source>
</evidence>
<protein>
    <submittedName>
        <fullName evidence="1">Uncharacterized protein</fullName>
    </submittedName>
</protein>
<reference evidence="1" key="1">
    <citation type="submission" date="2014-11" db="EMBL/GenBank/DDBJ databases">
        <authorList>
            <person name="Amaro Gonzalez C."/>
        </authorList>
    </citation>
    <scope>NUCLEOTIDE SEQUENCE</scope>
</reference>
<sequence>MNKNTKTNVNMFVNIRQRMKMSIDQSITNCLNVH</sequence>